<dbReference type="Proteomes" id="UP001438707">
    <property type="component" value="Unassembled WGS sequence"/>
</dbReference>
<comment type="caution">
    <text evidence="2">The sequence shown here is derived from an EMBL/GenBank/DDBJ whole genome shotgun (WGS) entry which is preliminary data.</text>
</comment>
<accession>A0AAW1QVU5</accession>
<evidence type="ECO:0000313" key="3">
    <source>
        <dbReference type="Proteomes" id="UP001438707"/>
    </source>
</evidence>
<feature type="region of interest" description="Disordered" evidence="1">
    <location>
        <begin position="20"/>
        <end position="76"/>
    </location>
</feature>
<gene>
    <name evidence="2" type="ORF">WJX74_008953</name>
</gene>
<dbReference type="AlphaFoldDB" id="A0AAW1QVU5"/>
<organism evidence="2 3">
    <name type="scientific">Apatococcus lobatus</name>
    <dbReference type="NCBI Taxonomy" id="904363"/>
    <lineage>
        <taxon>Eukaryota</taxon>
        <taxon>Viridiplantae</taxon>
        <taxon>Chlorophyta</taxon>
        <taxon>core chlorophytes</taxon>
        <taxon>Trebouxiophyceae</taxon>
        <taxon>Chlorellales</taxon>
        <taxon>Chlorellaceae</taxon>
        <taxon>Apatococcus</taxon>
    </lineage>
</organism>
<sequence>MHLQLRQKASPQRYHCPFTQALHNGTDKRPADQPPRSSLDRAHPQLKAELGIPEPEDSPDNLMGETYATIPGSQLG</sequence>
<dbReference type="EMBL" id="JALJOS010000024">
    <property type="protein sequence ID" value="KAK9825597.1"/>
    <property type="molecule type" value="Genomic_DNA"/>
</dbReference>
<protein>
    <submittedName>
        <fullName evidence="2">Uncharacterized protein</fullName>
    </submittedName>
</protein>
<evidence type="ECO:0000313" key="2">
    <source>
        <dbReference type="EMBL" id="KAK9825597.1"/>
    </source>
</evidence>
<proteinExistence type="predicted"/>
<reference evidence="2 3" key="1">
    <citation type="journal article" date="2024" name="Nat. Commun.">
        <title>Phylogenomics reveals the evolutionary origins of lichenization in chlorophyte algae.</title>
        <authorList>
            <person name="Puginier C."/>
            <person name="Libourel C."/>
            <person name="Otte J."/>
            <person name="Skaloud P."/>
            <person name="Haon M."/>
            <person name="Grisel S."/>
            <person name="Petersen M."/>
            <person name="Berrin J.G."/>
            <person name="Delaux P.M."/>
            <person name="Dal Grande F."/>
            <person name="Keller J."/>
        </authorList>
    </citation>
    <scope>NUCLEOTIDE SEQUENCE [LARGE SCALE GENOMIC DNA]</scope>
    <source>
        <strain evidence="2 3">SAG 2145</strain>
    </source>
</reference>
<name>A0AAW1QVU5_9CHLO</name>
<evidence type="ECO:0000256" key="1">
    <source>
        <dbReference type="SAM" id="MobiDB-lite"/>
    </source>
</evidence>
<keyword evidence="3" id="KW-1185">Reference proteome</keyword>